<feature type="transmembrane region" description="Helical" evidence="7">
    <location>
        <begin position="145"/>
        <end position="164"/>
    </location>
</feature>
<dbReference type="KEGG" id="sseo:D0Z67_26770"/>
<feature type="transmembrane region" description="Helical" evidence="7">
    <location>
        <begin position="176"/>
        <end position="195"/>
    </location>
</feature>
<feature type="domain" description="EamA" evidence="8">
    <location>
        <begin position="148"/>
        <end position="276"/>
    </location>
</feature>
<dbReference type="GeneID" id="300102513"/>
<dbReference type="Pfam" id="PF00892">
    <property type="entry name" value="EamA"/>
    <property type="match status" value="2"/>
</dbReference>
<keyword evidence="3 7" id="KW-0812">Transmembrane</keyword>
<keyword evidence="4 7" id="KW-1133">Transmembrane helix</keyword>
<comment type="subcellular location">
    <subcellularLocation>
        <location evidence="1">Membrane</location>
        <topology evidence="1">Multi-pass membrane protein</topology>
    </subcellularLocation>
</comment>
<feature type="transmembrane region" description="Helical" evidence="7">
    <location>
        <begin position="88"/>
        <end position="112"/>
    </location>
</feature>
<dbReference type="SUPFAM" id="SSF103481">
    <property type="entry name" value="Multidrug resistance efflux transporter EmrE"/>
    <property type="match status" value="2"/>
</dbReference>
<evidence type="ECO:0000256" key="1">
    <source>
        <dbReference type="ARBA" id="ARBA00004141"/>
    </source>
</evidence>
<dbReference type="InterPro" id="IPR037185">
    <property type="entry name" value="EmrE-like"/>
</dbReference>
<feature type="domain" description="EamA" evidence="8">
    <location>
        <begin position="8"/>
        <end position="132"/>
    </location>
</feature>
<comment type="similarity">
    <text evidence="2">Belongs to the EamA transporter family.</text>
</comment>
<dbReference type="EMBL" id="CP032229">
    <property type="protein sequence ID" value="QBJ93527.1"/>
    <property type="molecule type" value="Genomic_DNA"/>
</dbReference>
<keyword evidence="10" id="KW-1185">Reference proteome</keyword>
<evidence type="ECO:0000256" key="5">
    <source>
        <dbReference type="ARBA" id="ARBA00023136"/>
    </source>
</evidence>
<feature type="transmembrane region" description="Helical" evidence="7">
    <location>
        <begin position="27"/>
        <end position="49"/>
    </location>
</feature>
<proteinExistence type="inferred from homology"/>
<evidence type="ECO:0000313" key="9">
    <source>
        <dbReference type="EMBL" id="QBJ93527.1"/>
    </source>
</evidence>
<feature type="region of interest" description="Disordered" evidence="6">
    <location>
        <begin position="281"/>
        <end position="307"/>
    </location>
</feature>
<dbReference type="STRING" id="73044.GCA_000725795_04074"/>
<evidence type="ECO:0000256" key="4">
    <source>
        <dbReference type="ARBA" id="ARBA00022989"/>
    </source>
</evidence>
<gene>
    <name evidence="9" type="ORF">D0Z67_26770</name>
</gene>
<dbReference type="AlphaFoldDB" id="A0A4P6U2P0"/>
<organism evidence="9 10">
    <name type="scientific">Streptomyces seoulensis</name>
    <dbReference type="NCBI Taxonomy" id="73044"/>
    <lineage>
        <taxon>Bacteria</taxon>
        <taxon>Bacillati</taxon>
        <taxon>Actinomycetota</taxon>
        <taxon>Actinomycetes</taxon>
        <taxon>Kitasatosporales</taxon>
        <taxon>Streptomycetaceae</taxon>
        <taxon>Streptomyces</taxon>
    </lineage>
</organism>
<dbReference type="PANTHER" id="PTHR32322:SF2">
    <property type="entry name" value="EAMA DOMAIN-CONTAINING PROTEIN"/>
    <property type="match status" value="1"/>
</dbReference>
<dbReference type="InterPro" id="IPR050638">
    <property type="entry name" value="AA-Vitamin_Transporters"/>
</dbReference>
<dbReference type="RefSeq" id="WP_031182230.1">
    <property type="nucleotide sequence ID" value="NZ_CP032229.1"/>
</dbReference>
<feature type="transmembrane region" description="Helical" evidence="7">
    <location>
        <begin position="236"/>
        <end position="254"/>
    </location>
</feature>
<evidence type="ECO:0000256" key="2">
    <source>
        <dbReference type="ARBA" id="ARBA00007362"/>
    </source>
</evidence>
<evidence type="ECO:0000259" key="8">
    <source>
        <dbReference type="Pfam" id="PF00892"/>
    </source>
</evidence>
<evidence type="ECO:0000313" key="10">
    <source>
        <dbReference type="Proteomes" id="UP000292547"/>
    </source>
</evidence>
<sequence>MFQRLLPALTVLLYALGYPLGALTLGHVTPFLLILLRFLLSAVLMWTVVAVRRTPLPRGRLLAWTAAGGLLVQGVQFLGLYWGMAHGVGPGVAALVIAMNPVTTALLGRLVLGRRENSWGLVALTLGTVGVVAACLPRLLADPSVGPGLITVLIALGGLSGGSLLQERRLRAVDPFVFTAIGVTVSVLPAAALTLTTPQHLTDPLPAVALLLLLVLASAVGMVCYAACVRSRGARGASILFAVIPAVSVIAAWGVQGAPLDLTTAVGLVCGALACVAQSRSARPTPGAPERSGRGCTSRAPTAERAG</sequence>
<name>A0A4P6U2P0_STRSO</name>
<dbReference type="OrthoDB" id="4055477at2"/>
<dbReference type="Proteomes" id="UP000292547">
    <property type="component" value="Chromosome"/>
</dbReference>
<keyword evidence="5 7" id="KW-0472">Membrane</keyword>
<accession>A0A4P6U2P0</accession>
<evidence type="ECO:0000256" key="6">
    <source>
        <dbReference type="SAM" id="MobiDB-lite"/>
    </source>
</evidence>
<evidence type="ECO:0000256" key="7">
    <source>
        <dbReference type="SAM" id="Phobius"/>
    </source>
</evidence>
<dbReference type="InterPro" id="IPR000620">
    <property type="entry name" value="EamA_dom"/>
</dbReference>
<feature type="transmembrane region" description="Helical" evidence="7">
    <location>
        <begin position="207"/>
        <end position="229"/>
    </location>
</feature>
<evidence type="ECO:0000256" key="3">
    <source>
        <dbReference type="ARBA" id="ARBA00022692"/>
    </source>
</evidence>
<feature type="transmembrane region" description="Helical" evidence="7">
    <location>
        <begin position="119"/>
        <end position="139"/>
    </location>
</feature>
<dbReference type="GO" id="GO:0016020">
    <property type="term" value="C:membrane"/>
    <property type="evidence" value="ECO:0007669"/>
    <property type="project" value="UniProtKB-SubCell"/>
</dbReference>
<feature type="transmembrane region" description="Helical" evidence="7">
    <location>
        <begin position="61"/>
        <end position="82"/>
    </location>
</feature>
<dbReference type="PANTHER" id="PTHR32322">
    <property type="entry name" value="INNER MEMBRANE TRANSPORTER"/>
    <property type="match status" value="1"/>
</dbReference>
<protein>
    <submittedName>
        <fullName evidence="9">DMT family transporter</fullName>
    </submittedName>
</protein>
<reference evidence="9 10" key="1">
    <citation type="submission" date="2018-08" db="EMBL/GenBank/DDBJ databases">
        <title>The complete genome sequence of Streptomyces seoulensis, a pioneer strain for nickel superoxide dismutase discovery.</title>
        <authorList>
            <person name="Shin J."/>
            <person name="Lee J.-S."/>
            <person name="Lee E.-J."/>
            <person name="Youn H.-D."/>
        </authorList>
    </citation>
    <scope>NUCLEOTIDE SEQUENCE [LARGE SCALE GENOMIC DNA]</scope>
    <source>
        <strain evidence="9 10">KCTC 9819</strain>
    </source>
</reference>